<dbReference type="InterPro" id="IPR042178">
    <property type="entry name" value="Serpin_sf_1"/>
</dbReference>
<evidence type="ECO:0000256" key="2">
    <source>
        <dbReference type="ARBA" id="ARBA00022900"/>
    </source>
</evidence>
<dbReference type="Gene3D" id="3.30.497.10">
    <property type="entry name" value="Antithrombin, subunit I, domain 2"/>
    <property type="match status" value="1"/>
</dbReference>
<dbReference type="InterPro" id="IPR023796">
    <property type="entry name" value="Serpin_dom"/>
</dbReference>
<organism evidence="5 7">
    <name type="scientific">Araneus ventricosus</name>
    <name type="common">Orbweaver spider</name>
    <name type="synonym">Epeira ventricosa</name>
    <dbReference type="NCBI Taxonomy" id="182803"/>
    <lineage>
        <taxon>Eukaryota</taxon>
        <taxon>Metazoa</taxon>
        <taxon>Ecdysozoa</taxon>
        <taxon>Arthropoda</taxon>
        <taxon>Chelicerata</taxon>
        <taxon>Arachnida</taxon>
        <taxon>Araneae</taxon>
        <taxon>Araneomorphae</taxon>
        <taxon>Entelegynae</taxon>
        <taxon>Araneoidea</taxon>
        <taxon>Araneidae</taxon>
        <taxon>Araneus</taxon>
    </lineage>
</organism>
<feature type="signal peptide" evidence="3">
    <location>
        <begin position="1"/>
        <end position="22"/>
    </location>
</feature>
<dbReference type="InterPro" id="IPR036186">
    <property type="entry name" value="Serpin_sf"/>
</dbReference>
<evidence type="ECO:0000313" key="7">
    <source>
        <dbReference type="Proteomes" id="UP000499080"/>
    </source>
</evidence>
<evidence type="ECO:0000313" key="6">
    <source>
        <dbReference type="EMBL" id="GBM26773.1"/>
    </source>
</evidence>
<keyword evidence="7" id="KW-1185">Reference proteome</keyword>
<dbReference type="EMBL" id="BGPR01092327">
    <property type="protein sequence ID" value="GBM26767.1"/>
    <property type="molecule type" value="Genomic_DNA"/>
</dbReference>
<feature type="chain" id="PRO_5033837175" description="Serpin domain-containing protein" evidence="3">
    <location>
        <begin position="23"/>
        <end position="116"/>
    </location>
</feature>
<keyword evidence="1" id="KW-0646">Protease inhibitor</keyword>
<feature type="domain" description="Serpin" evidence="4">
    <location>
        <begin position="40"/>
        <end position="84"/>
    </location>
</feature>
<proteinExistence type="predicted"/>
<keyword evidence="2" id="KW-0722">Serine protease inhibitor</keyword>
<keyword evidence="3" id="KW-0732">Signal</keyword>
<evidence type="ECO:0000259" key="4">
    <source>
        <dbReference type="Pfam" id="PF00079"/>
    </source>
</evidence>
<dbReference type="SUPFAM" id="SSF56574">
    <property type="entry name" value="Serpins"/>
    <property type="match status" value="1"/>
</dbReference>
<dbReference type="Proteomes" id="UP000499080">
    <property type="component" value="Unassembled WGS sequence"/>
</dbReference>
<accession>A0A4Y2EDB0</accession>
<name>A0A4Y2EDB0_ARAVE</name>
<evidence type="ECO:0000256" key="3">
    <source>
        <dbReference type="SAM" id="SignalP"/>
    </source>
</evidence>
<evidence type="ECO:0000256" key="1">
    <source>
        <dbReference type="ARBA" id="ARBA00022690"/>
    </source>
</evidence>
<dbReference type="EMBL" id="BGPR01092328">
    <property type="protein sequence ID" value="GBM26773.1"/>
    <property type="molecule type" value="Genomic_DNA"/>
</dbReference>
<evidence type="ECO:0000313" key="5">
    <source>
        <dbReference type="EMBL" id="GBM26767.1"/>
    </source>
</evidence>
<reference evidence="5 7" key="1">
    <citation type="journal article" date="2019" name="Sci. Rep.">
        <title>Orb-weaving spider Araneus ventricosus genome elucidates the spidroin gene catalogue.</title>
        <authorList>
            <person name="Kono N."/>
            <person name="Nakamura H."/>
            <person name="Ohtoshi R."/>
            <person name="Moran D.A.P."/>
            <person name="Shinohara A."/>
            <person name="Yoshida Y."/>
            <person name="Fujiwara M."/>
            <person name="Mori M."/>
            <person name="Tomita M."/>
            <person name="Arakawa K."/>
        </authorList>
    </citation>
    <scope>NUCLEOTIDE SEQUENCE [LARGE SCALE GENOMIC DNA]</scope>
</reference>
<dbReference type="Pfam" id="PF00079">
    <property type="entry name" value="Serpin"/>
    <property type="match status" value="1"/>
</dbReference>
<comment type="caution">
    <text evidence="5">The sequence shown here is derived from an EMBL/GenBank/DDBJ whole genome shotgun (WGS) entry which is preliminary data.</text>
</comment>
<protein>
    <recommendedName>
        <fullName evidence="4">Serpin domain-containing protein</fullName>
    </recommendedName>
</protein>
<dbReference type="GO" id="GO:0004867">
    <property type="term" value="F:serine-type endopeptidase inhibitor activity"/>
    <property type="evidence" value="ECO:0007669"/>
    <property type="project" value="UniProtKB-KW"/>
</dbReference>
<dbReference type="OrthoDB" id="6434942at2759"/>
<sequence>MTCINVLGTFFVLCVALISTGAIPNPPEVARENIRKLTLANNELAFNLHRKLISNSSNNVFFSPLSISIAFGMLFYGTSGDTAEVRHIEISIPLTMPRVLGWEQDLTCFGDRQPFD</sequence>
<gene>
    <name evidence="5" type="ORF">AVEN_246699_1</name>
    <name evidence="6" type="ORF">AVEN_259638_1</name>
</gene>
<dbReference type="AlphaFoldDB" id="A0A4Y2EDB0"/>